<keyword evidence="8" id="KW-1208">Phospholipid metabolism</keyword>
<dbReference type="Proteomes" id="UP000594638">
    <property type="component" value="Unassembled WGS sequence"/>
</dbReference>
<comment type="pathway">
    <text evidence="2">Phospholipid metabolism; CDP-diacylglycerol biosynthesis; CDP-diacylglycerol from sn-glycerol 3-phosphate: step 3/3.</text>
</comment>
<dbReference type="Pfam" id="PF01148">
    <property type="entry name" value="CTP_transf_1"/>
    <property type="match status" value="1"/>
</dbReference>
<evidence type="ECO:0000256" key="3">
    <source>
        <dbReference type="ARBA" id="ARBA00005189"/>
    </source>
</evidence>
<evidence type="ECO:0000256" key="9">
    <source>
        <dbReference type="SAM" id="Phobius"/>
    </source>
</evidence>
<dbReference type="EMBL" id="CACTIH010009049">
    <property type="protein sequence ID" value="CAA3021142.1"/>
    <property type="molecule type" value="Genomic_DNA"/>
</dbReference>
<keyword evidence="7" id="KW-0443">Lipid metabolism</keyword>
<keyword evidence="9" id="KW-0472">Membrane</keyword>
<dbReference type="GO" id="GO:0008654">
    <property type="term" value="P:phospholipid biosynthetic process"/>
    <property type="evidence" value="ECO:0007669"/>
    <property type="project" value="UniProtKB-KW"/>
</dbReference>
<dbReference type="AlphaFoldDB" id="A0A8S0UM01"/>
<evidence type="ECO:0000313" key="11">
    <source>
        <dbReference type="Proteomes" id="UP000594638"/>
    </source>
</evidence>
<keyword evidence="7" id="KW-0594">Phospholipid biosynthesis</keyword>
<dbReference type="OrthoDB" id="10260889at2759"/>
<comment type="catalytic activity">
    <reaction evidence="1">
        <text>a 1,2-diacyl-sn-glycero-3-phosphate + CTP + H(+) = a CDP-1,2-diacyl-sn-glycerol + diphosphate</text>
        <dbReference type="Rhea" id="RHEA:16229"/>
        <dbReference type="ChEBI" id="CHEBI:15378"/>
        <dbReference type="ChEBI" id="CHEBI:33019"/>
        <dbReference type="ChEBI" id="CHEBI:37563"/>
        <dbReference type="ChEBI" id="CHEBI:58332"/>
        <dbReference type="ChEBI" id="CHEBI:58608"/>
        <dbReference type="EC" id="2.7.7.41"/>
    </reaction>
</comment>
<reference evidence="10 11" key="1">
    <citation type="submission" date="2019-12" db="EMBL/GenBank/DDBJ databases">
        <authorList>
            <person name="Alioto T."/>
            <person name="Alioto T."/>
            <person name="Gomez Garrido J."/>
        </authorList>
    </citation>
    <scope>NUCLEOTIDE SEQUENCE [LARGE SCALE GENOMIC DNA]</scope>
</reference>
<dbReference type="PANTHER" id="PTHR47101">
    <property type="entry name" value="PHOSPHATIDATE CYTIDYLYLTRANSFERASE 5, CHLOROPLASTIC"/>
    <property type="match status" value="1"/>
</dbReference>
<keyword evidence="5" id="KW-0444">Lipid biosynthesis</keyword>
<accession>A0A8S0UM01</accession>
<evidence type="ECO:0000256" key="1">
    <source>
        <dbReference type="ARBA" id="ARBA00001698"/>
    </source>
</evidence>
<comment type="caution">
    <text evidence="10">The sequence shown here is derived from an EMBL/GenBank/DDBJ whole genome shotgun (WGS) entry which is preliminary data.</text>
</comment>
<keyword evidence="6 10" id="KW-0548">Nucleotidyltransferase</keyword>
<dbReference type="GO" id="GO:0004605">
    <property type="term" value="F:phosphatidate cytidylyltransferase activity"/>
    <property type="evidence" value="ECO:0007669"/>
    <property type="project" value="UniProtKB-EC"/>
</dbReference>
<evidence type="ECO:0000313" key="10">
    <source>
        <dbReference type="EMBL" id="CAA3021142.1"/>
    </source>
</evidence>
<keyword evidence="9" id="KW-1133">Transmembrane helix</keyword>
<keyword evidence="9" id="KW-0812">Transmembrane</keyword>
<evidence type="ECO:0000256" key="8">
    <source>
        <dbReference type="ARBA" id="ARBA00023264"/>
    </source>
</evidence>
<name>A0A8S0UM01_OLEEU</name>
<dbReference type="Gramene" id="OE9A001391T1">
    <property type="protein sequence ID" value="OE9A001391C1"/>
    <property type="gene ID" value="OE9A001391"/>
</dbReference>
<dbReference type="EC" id="2.7.7.41" evidence="4"/>
<organism evidence="10 11">
    <name type="scientific">Olea europaea subsp. europaea</name>
    <dbReference type="NCBI Taxonomy" id="158383"/>
    <lineage>
        <taxon>Eukaryota</taxon>
        <taxon>Viridiplantae</taxon>
        <taxon>Streptophyta</taxon>
        <taxon>Embryophyta</taxon>
        <taxon>Tracheophyta</taxon>
        <taxon>Spermatophyta</taxon>
        <taxon>Magnoliopsida</taxon>
        <taxon>eudicotyledons</taxon>
        <taxon>Gunneridae</taxon>
        <taxon>Pentapetalae</taxon>
        <taxon>asterids</taxon>
        <taxon>lamiids</taxon>
        <taxon>Lamiales</taxon>
        <taxon>Oleaceae</taxon>
        <taxon>Oleeae</taxon>
        <taxon>Olea</taxon>
    </lineage>
</organism>
<sequence length="100" mass="10535">MYIFVTVSKAKAFARTPLTCISPKRTWEGALAGLGGCISTSLVLAKTLGWPTSVLSAVAFGFLNYFGYLFGDLTESMIKRDAGVKDSGSLIPGHGNVSIS</sequence>
<dbReference type="PANTHER" id="PTHR47101:SF1">
    <property type="entry name" value="PHOSPHATIDATE CYTIDYLYLTRANSFERASE 4, CHLOROPLASTIC"/>
    <property type="match status" value="1"/>
</dbReference>
<proteinExistence type="predicted"/>
<keyword evidence="6 10" id="KW-0808">Transferase</keyword>
<feature type="transmembrane region" description="Helical" evidence="9">
    <location>
        <begin position="48"/>
        <end position="70"/>
    </location>
</feature>
<gene>
    <name evidence="10" type="ORF">OLEA9_A001391</name>
</gene>
<keyword evidence="11" id="KW-1185">Reference proteome</keyword>
<evidence type="ECO:0000256" key="4">
    <source>
        <dbReference type="ARBA" id="ARBA00012487"/>
    </source>
</evidence>
<protein>
    <recommendedName>
        <fullName evidence="4">phosphatidate cytidylyltransferase</fullName>
        <ecNumber evidence="4">2.7.7.41</ecNumber>
    </recommendedName>
</protein>
<evidence type="ECO:0000256" key="7">
    <source>
        <dbReference type="ARBA" id="ARBA00023209"/>
    </source>
</evidence>
<evidence type="ECO:0000256" key="2">
    <source>
        <dbReference type="ARBA" id="ARBA00005119"/>
    </source>
</evidence>
<evidence type="ECO:0000256" key="5">
    <source>
        <dbReference type="ARBA" id="ARBA00022516"/>
    </source>
</evidence>
<comment type="pathway">
    <text evidence="3">Lipid metabolism.</text>
</comment>
<evidence type="ECO:0000256" key="6">
    <source>
        <dbReference type="ARBA" id="ARBA00022695"/>
    </source>
</evidence>